<evidence type="ECO:0000313" key="3">
    <source>
        <dbReference type="Proteomes" id="UP000201566"/>
    </source>
</evidence>
<proteinExistence type="predicted"/>
<gene>
    <name evidence="2" type="ORF">pdul_cds_396</name>
</gene>
<evidence type="ECO:0000256" key="1">
    <source>
        <dbReference type="SAM" id="MobiDB-lite"/>
    </source>
</evidence>
<sequence>MPVAEGTRAPGCVCTPKVELAKVEAGASTFLVGRLGDGGQRASGTMAQTTRDQSKENKKNGP</sequence>
<dbReference type="GeneID" id="16511984"/>
<reference evidence="2 3" key="1">
    <citation type="journal article" date="2013" name="Science">
        <title>Pandoraviruses: amoeba viruses with genomes up to 2.5 Mb reaching that of parasitic eukaryotes.</title>
        <authorList>
            <person name="Philippe N."/>
            <person name="Legendre M."/>
            <person name="Doutre G."/>
            <person name="Coute Y."/>
            <person name="Poirot O."/>
            <person name="Lescot M."/>
            <person name="Arslan D."/>
            <person name="Seltzer V."/>
            <person name="Bertaux L."/>
            <person name="Bruley C."/>
            <person name="Garin J."/>
            <person name="Claverie J.M."/>
            <person name="Abergel C."/>
        </authorList>
    </citation>
    <scope>NUCLEOTIDE SEQUENCE [LARGE SCALE GENOMIC DNA]</scope>
    <source>
        <strain evidence="2">Melbourne</strain>
    </source>
</reference>
<dbReference type="RefSeq" id="YP_008319108.1">
    <property type="nucleotide sequence ID" value="NC_021858.1"/>
</dbReference>
<dbReference type="EMBL" id="KC977570">
    <property type="protein sequence ID" value="AGO82439.1"/>
    <property type="molecule type" value="Genomic_DNA"/>
</dbReference>
<feature type="compositionally biased region" description="Polar residues" evidence="1">
    <location>
        <begin position="42"/>
        <end position="51"/>
    </location>
</feature>
<evidence type="ECO:0000313" key="2">
    <source>
        <dbReference type="EMBL" id="AGO82439.1"/>
    </source>
</evidence>
<feature type="region of interest" description="Disordered" evidence="1">
    <location>
        <begin position="33"/>
        <end position="62"/>
    </location>
</feature>
<accession>S4VX03</accession>
<protein>
    <submittedName>
        <fullName evidence="2">Uncharacterized protein</fullName>
    </submittedName>
</protein>
<organism evidence="2 3">
    <name type="scientific">Pandoravirus dulcis</name>
    <dbReference type="NCBI Taxonomy" id="1349409"/>
    <lineage>
        <taxon>Viruses</taxon>
        <taxon>Pandoravirus</taxon>
    </lineage>
</organism>
<name>S4VX03_9VIRU</name>
<dbReference type="Proteomes" id="UP000201566">
    <property type="component" value="Segment"/>
</dbReference>
<dbReference type="KEGG" id="vg:16511984"/>
<feature type="compositionally biased region" description="Basic and acidic residues" evidence="1">
    <location>
        <begin position="52"/>
        <end position="62"/>
    </location>
</feature>